<proteinExistence type="predicted"/>
<sequence>MGVDQEQGLFSGYFRAGRENLRAKLEECRDLTEVEDTVRLYWDSMQHEFTSNVTDGRARELGFELFVVAKSAISCMLSVSQAEVLFKAAPPERVQEHRFDWKQYVGAGATLLLSAYLLMEGMWAPMGVGLFATGWQVAMLRKVSVRRRDVPALPEAQGVPRADVDELMRRLERLAMSMDSAYGHMLGESAKPALPESIEWSPEQLEAVQMLWEALRQDDGRYALKTLPQLIMALEQQGMKLVEYSEDTAKYFERLPGVEDGYTIRPALMLGERLVARGQVTQKMQ</sequence>
<reference evidence="1" key="2">
    <citation type="journal article" date="2021" name="PeerJ">
        <title>Extensive microbial diversity within the chicken gut microbiome revealed by metagenomics and culture.</title>
        <authorList>
            <person name="Gilroy R."/>
            <person name="Ravi A."/>
            <person name="Getino M."/>
            <person name="Pursley I."/>
            <person name="Horton D.L."/>
            <person name="Alikhan N.F."/>
            <person name="Baker D."/>
            <person name="Gharbi K."/>
            <person name="Hall N."/>
            <person name="Watson M."/>
            <person name="Adriaenssens E.M."/>
            <person name="Foster-Nyarko E."/>
            <person name="Jarju S."/>
            <person name="Secka A."/>
            <person name="Antonio M."/>
            <person name="Oren A."/>
            <person name="Chaudhuri R.R."/>
            <person name="La Ragione R."/>
            <person name="Hildebrand F."/>
            <person name="Pallen M.J."/>
        </authorList>
    </citation>
    <scope>NUCLEOTIDE SEQUENCE</scope>
    <source>
        <strain evidence="1">ChiSxjej2B14-8506</strain>
    </source>
</reference>
<evidence type="ECO:0000313" key="1">
    <source>
        <dbReference type="EMBL" id="HIU46463.1"/>
    </source>
</evidence>
<organism evidence="1 2">
    <name type="scientific">Candidatus Fimadaptatus faecigallinarum</name>
    <dbReference type="NCBI Taxonomy" id="2840814"/>
    <lineage>
        <taxon>Bacteria</taxon>
        <taxon>Bacillati</taxon>
        <taxon>Bacillota</taxon>
        <taxon>Clostridia</taxon>
        <taxon>Eubacteriales</taxon>
        <taxon>Candidatus Fimadaptatus</taxon>
    </lineage>
</organism>
<gene>
    <name evidence="1" type="ORF">IAC59_04320</name>
</gene>
<accession>A0A9D1S4T5</accession>
<dbReference type="Proteomes" id="UP000824123">
    <property type="component" value="Unassembled WGS sequence"/>
</dbReference>
<protein>
    <submittedName>
        <fullName evidence="1">Uncharacterized protein</fullName>
    </submittedName>
</protein>
<evidence type="ECO:0000313" key="2">
    <source>
        <dbReference type="Proteomes" id="UP000824123"/>
    </source>
</evidence>
<reference evidence="1" key="1">
    <citation type="submission" date="2020-10" db="EMBL/GenBank/DDBJ databases">
        <authorList>
            <person name="Gilroy R."/>
        </authorList>
    </citation>
    <scope>NUCLEOTIDE SEQUENCE</scope>
    <source>
        <strain evidence="1">ChiSxjej2B14-8506</strain>
    </source>
</reference>
<dbReference type="AlphaFoldDB" id="A0A9D1S4T5"/>
<name>A0A9D1S4T5_9FIRM</name>
<comment type="caution">
    <text evidence="1">The sequence shown here is derived from an EMBL/GenBank/DDBJ whole genome shotgun (WGS) entry which is preliminary data.</text>
</comment>
<dbReference type="EMBL" id="DVNK01000030">
    <property type="protein sequence ID" value="HIU46463.1"/>
    <property type="molecule type" value="Genomic_DNA"/>
</dbReference>